<proteinExistence type="predicted"/>
<sequence>MDMKFSPTKGQFYPDDFGYRKNDIPDDVIDVFEEDFTAAMARQPGDLLSVKDGRVVVLPAPEVDLIERSAALERFWRSQRLLLTDAAVIRHRDEQEEGGQTTLSMEQYIQLQSFRRALRDWPESGDFPLIDHRPSAPDWLADQLQ</sequence>
<evidence type="ECO:0000313" key="2">
    <source>
        <dbReference type="Proteomes" id="UP000516316"/>
    </source>
</evidence>
<accession>A0AAP9VZX5</accession>
<organism evidence="1 2">
    <name type="scientific">Pseudomonas chlororaphis</name>
    <dbReference type="NCBI Taxonomy" id="587753"/>
    <lineage>
        <taxon>Bacteria</taxon>
        <taxon>Pseudomonadati</taxon>
        <taxon>Pseudomonadota</taxon>
        <taxon>Gammaproteobacteria</taxon>
        <taxon>Pseudomonadales</taxon>
        <taxon>Pseudomonadaceae</taxon>
        <taxon>Pseudomonas</taxon>
    </lineage>
</organism>
<gene>
    <name evidence="1" type="ORF">HLB40_05960</name>
</gene>
<dbReference type="Proteomes" id="UP000516316">
    <property type="component" value="Chromosome"/>
</dbReference>
<dbReference type="AlphaFoldDB" id="A0AAP9VZX5"/>
<reference evidence="1 2" key="1">
    <citation type="submission" date="2020-09" db="EMBL/GenBank/DDBJ databases">
        <title>The Genome Sequence of Pseudomonas chlororaphis strain Qlu-1 - A phenazine-derivative-producing strain.</title>
        <authorList>
            <person name="Li L."/>
            <person name="Liu K."/>
        </authorList>
    </citation>
    <scope>NUCLEOTIDE SEQUENCE [LARGE SCALE GENOMIC DNA]</scope>
    <source>
        <strain evidence="2">qlu-1</strain>
    </source>
</reference>
<protein>
    <submittedName>
        <fullName evidence="1">Phage tail protein</fullName>
    </submittedName>
</protein>
<evidence type="ECO:0000313" key="1">
    <source>
        <dbReference type="EMBL" id="QNR50855.1"/>
    </source>
</evidence>
<dbReference type="EMBL" id="CP061079">
    <property type="protein sequence ID" value="QNR50855.1"/>
    <property type="molecule type" value="Genomic_DNA"/>
</dbReference>
<name>A0AAP9VZX5_9PSED</name>